<gene>
    <name evidence="1" type="ORF">KFK09_027801</name>
</gene>
<organism evidence="1 2">
    <name type="scientific">Dendrobium nobile</name>
    <name type="common">Orchid</name>
    <dbReference type="NCBI Taxonomy" id="94219"/>
    <lineage>
        <taxon>Eukaryota</taxon>
        <taxon>Viridiplantae</taxon>
        <taxon>Streptophyta</taxon>
        <taxon>Embryophyta</taxon>
        <taxon>Tracheophyta</taxon>
        <taxon>Spermatophyta</taxon>
        <taxon>Magnoliopsida</taxon>
        <taxon>Liliopsida</taxon>
        <taxon>Asparagales</taxon>
        <taxon>Orchidaceae</taxon>
        <taxon>Epidendroideae</taxon>
        <taxon>Malaxideae</taxon>
        <taxon>Dendrobiinae</taxon>
        <taxon>Dendrobium</taxon>
    </lineage>
</organism>
<dbReference type="OrthoDB" id="10578731at2759"/>
<dbReference type="Proteomes" id="UP000829196">
    <property type="component" value="Unassembled WGS sequence"/>
</dbReference>
<dbReference type="EMBL" id="JAGYWB010000019">
    <property type="protein sequence ID" value="KAI0487978.1"/>
    <property type="molecule type" value="Genomic_DNA"/>
</dbReference>
<reference evidence="1" key="1">
    <citation type="journal article" date="2022" name="Front. Genet.">
        <title>Chromosome-Scale Assembly of the Dendrobium nobile Genome Provides Insights Into the Molecular Mechanism of the Biosynthesis of the Medicinal Active Ingredient of Dendrobium.</title>
        <authorList>
            <person name="Xu Q."/>
            <person name="Niu S.-C."/>
            <person name="Li K.-L."/>
            <person name="Zheng P.-J."/>
            <person name="Zhang X.-J."/>
            <person name="Jia Y."/>
            <person name="Liu Y."/>
            <person name="Niu Y.-X."/>
            <person name="Yu L.-H."/>
            <person name="Chen D.-F."/>
            <person name="Zhang G.-Q."/>
        </authorList>
    </citation>
    <scope>NUCLEOTIDE SEQUENCE</scope>
    <source>
        <tissue evidence="1">Leaf</tissue>
    </source>
</reference>
<dbReference type="AlphaFoldDB" id="A0A8T3A0R9"/>
<evidence type="ECO:0000313" key="1">
    <source>
        <dbReference type="EMBL" id="KAI0487978.1"/>
    </source>
</evidence>
<protein>
    <submittedName>
        <fullName evidence="1">Uncharacterized protein</fullName>
    </submittedName>
</protein>
<name>A0A8T3A0R9_DENNO</name>
<sequence>MSGIEGGHTGRHNSRRLGAVPPCLSIDTQLRRPITNATGVGAILGYVGGTGEPRELVRCVGQRARSTPPFCLREGKKRPKHGRCRTLEWQRIASVRLD</sequence>
<evidence type="ECO:0000313" key="2">
    <source>
        <dbReference type="Proteomes" id="UP000829196"/>
    </source>
</evidence>
<proteinExistence type="predicted"/>
<accession>A0A8T3A0R9</accession>
<comment type="caution">
    <text evidence="1">The sequence shown here is derived from an EMBL/GenBank/DDBJ whole genome shotgun (WGS) entry which is preliminary data.</text>
</comment>
<keyword evidence="2" id="KW-1185">Reference proteome</keyword>